<gene>
    <name evidence="8" type="primary">fliD</name>
    <name evidence="8" type="ORF">R5W23_005531</name>
</gene>
<evidence type="ECO:0000256" key="5">
    <source>
        <dbReference type="RuleBase" id="RU362066"/>
    </source>
</evidence>
<dbReference type="PANTHER" id="PTHR30288">
    <property type="entry name" value="FLAGELLAR CAP/ASSEMBLY PROTEIN FLID"/>
    <property type="match status" value="1"/>
</dbReference>
<feature type="domain" description="Flagellar hook-associated protein 2 N-terminal" evidence="6">
    <location>
        <begin position="18"/>
        <end position="115"/>
    </location>
</feature>
<proteinExistence type="inferred from homology"/>
<dbReference type="EMBL" id="JAXBLV010000003">
    <property type="protein sequence ID" value="MDY3557880.1"/>
    <property type="molecule type" value="Genomic_DNA"/>
</dbReference>
<reference evidence="9" key="1">
    <citation type="journal article" date="2023" name="Mar. Drugs">
        <title>Gemmata algarum, a Novel Planctomycete Isolated from an Algal Mat, Displays Antimicrobial Activity.</title>
        <authorList>
            <person name="Kumar G."/>
            <person name="Kallscheuer N."/>
            <person name="Kashif M."/>
            <person name="Ahamad S."/>
            <person name="Jagadeeshwari U."/>
            <person name="Pannikurungottu S."/>
            <person name="Haufschild T."/>
            <person name="Kabuu M."/>
            <person name="Sasikala C."/>
            <person name="Jogler C."/>
            <person name="Ramana C."/>
        </authorList>
    </citation>
    <scope>NUCLEOTIDE SEQUENCE [LARGE SCALE GENOMIC DNA]</scope>
    <source>
        <strain evidence="9">JC673</strain>
    </source>
</reference>
<keyword evidence="8" id="KW-0966">Cell projection</keyword>
<feature type="domain" description="Flagellar hook-associated protein 2 C-terminal" evidence="7">
    <location>
        <begin position="223"/>
        <end position="377"/>
    </location>
</feature>
<evidence type="ECO:0000256" key="1">
    <source>
        <dbReference type="ARBA" id="ARBA00009764"/>
    </source>
</evidence>
<evidence type="ECO:0000259" key="6">
    <source>
        <dbReference type="Pfam" id="PF02465"/>
    </source>
</evidence>
<comment type="caution">
    <text evidence="8">The sequence shown here is derived from an EMBL/GenBank/DDBJ whole genome shotgun (WGS) entry which is preliminary data.</text>
</comment>
<dbReference type="InterPro" id="IPR040026">
    <property type="entry name" value="FliD"/>
</dbReference>
<evidence type="ECO:0000259" key="7">
    <source>
        <dbReference type="Pfam" id="PF07195"/>
    </source>
</evidence>
<evidence type="ECO:0000256" key="2">
    <source>
        <dbReference type="ARBA" id="ARBA00011255"/>
    </source>
</evidence>
<dbReference type="Pfam" id="PF02465">
    <property type="entry name" value="FliD_N"/>
    <property type="match status" value="1"/>
</dbReference>
<keyword evidence="8" id="KW-0282">Flagellum</keyword>
<dbReference type="InterPro" id="IPR003481">
    <property type="entry name" value="FliD_N"/>
</dbReference>
<evidence type="ECO:0000313" key="9">
    <source>
        <dbReference type="Proteomes" id="UP001272242"/>
    </source>
</evidence>
<comment type="subcellular location">
    <subcellularLocation>
        <location evidence="5">Secreted</location>
    </subcellularLocation>
    <subcellularLocation>
        <location evidence="5">Bacterial flagellum</location>
    </subcellularLocation>
</comment>
<keyword evidence="3" id="KW-0175">Coiled coil</keyword>
<organism evidence="8 9">
    <name type="scientific">Gemmata algarum</name>
    <dbReference type="NCBI Taxonomy" id="2975278"/>
    <lineage>
        <taxon>Bacteria</taxon>
        <taxon>Pseudomonadati</taxon>
        <taxon>Planctomycetota</taxon>
        <taxon>Planctomycetia</taxon>
        <taxon>Gemmatales</taxon>
        <taxon>Gemmataceae</taxon>
        <taxon>Gemmata</taxon>
    </lineage>
</organism>
<comment type="similarity">
    <text evidence="1 5">Belongs to the FliD family.</text>
</comment>
<keyword evidence="8" id="KW-0969">Cilium</keyword>
<dbReference type="InterPro" id="IPR010809">
    <property type="entry name" value="FliD_C"/>
</dbReference>
<evidence type="ECO:0000256" key="4">
    <source>
        <dbReference type="ARBA" id="ARBA00023143"/>
    </source>
</evidence>
<sequence>MAISGVSTNGLNFTGLATGIDTAKIVSGLTALSQQRIDRYKSQQADIATKQTAFAALQGKLFDLQSKTASLAKTAGGAFDGRVATASDTTVATAVAGTAAVAGTYALTVTSLAKGAQVASTGFADPNTALKTGTLKITVGSGATTTVTVDSRNNTLQGLADSINAAGGDARASVVSDSATGTYKLLLTSSKTGATNQIVTDASGLTGGTGAAFDPAATTVQLATDAKVTVGSGGNALTVSSPTNQVNGLINGVTLNVLQENKTVSVTVKPDTDATVKAVQDFVTAFNGVKDQIADLTKFDPATNASGVLLGDRDVAALANDLSSALSTTIPGLGTGANRLSSVGLAFDDKGKLTFDSAKLSAALSDGSGTTQADFKKLFSLSGTSDTAGVDFFIGSSATLASGATPYQVNVTAPATRAVVLSSGPPAAVVVVPANAALQIKINSLTALGVSLPAGSYNTTGELIAAIQKAINSAQSSPENYVTAALDPSGSISLTTNKYGSAASIAVTGATVNGVADATLLSNLGFSGTESASGTNVTGNFVANGQTEAAFGTGQILAGASGNTNTSGLQVKATGTTAATANVTVTQGLASRLNTVLNKYIDPVSGRFKIINEGLNDQSTAIGNTIDKQNALLEAKTADLQSKFAAMESAVNSLKGLQTQLSSLTASSTSNK</sequence>
<evidence type="ECO:0000313" key="8">
    <source>
        <dbReference type="EMBL" id="MDY3557880.1"/>
    </source>
</evidence>
<dbReference type="PANTHER" id="PTHR30288:SF0">
    <property type="entry name" value="FLAGELLAR HOOK-ASSOCIATED PROTEIN 2"/>
    <property type="match status" value="1"/>
</dbReference>
<protein>
    <recommendedName>
        <fullName evidence="5">Flagellar hook-associated protein 2</fullName>
        <shortName evidence="5">HAP2</shortName>
    </recommendedName>
    <alternativeName>
        <fullName evidence="5">Flagellar cap protein</fullName>
    </alternativeName>
</protein>
<accession>A0ABU5ETU3</accession>
<feature type="domain" description="Flagellar hook-associated protein 2 C-terminal" evidence="7">
    <location>
        <begin position="579"/>
        <end position="655"/>
    </location>
</feature>
<keyword evidence="5" id="KW-0964">Secreted</keyword>
<dbReference type="Proteomes" id="UP001272242">
    <property type="component" value="Unassembled WGS sequence"/>
</dbReference>
<name>A0ABU5ETU3_9BACT</name>
<comment type="function">
    <text evidence="5">Required for morphogenesis and for the elongation of the flagellar filament by facilitating polymerization of the flagellin monomers at the tip of growing filament. Forms a capping structure, which prevents flagellin subunits (transported through the central channel of the flagellum) from leaking out without polymerization at the distal end.</text>
</comment>
<keyword evidence="4 5" id="KW-0975">Bacterial flagellum</keyword>
<dbReference type="RefSeq" id="WP_320684880.1">
    <property type="nucleotide sequence ID" value="NZ_JAXBLV010000003.1"/>
</dbReference>
<keyword evidence="9" id="KW-1185">Reference proteome</keyword>
<dbReference type="Pfam" id="PF07195">
    <property type="entry name" value="FliD_C"/>
    <property type="match status" value="2"/>
</dbReference>
<comment type="subunit">
    <text evidence="2 5">Homopentamer.</text>
</comment>
<evidence type="ECO:0000256" key="3">
    <source>
        <dbReference type="ARBA" id="ARBA00023054"/>
    </source>
</evidence>